<dbReference type="Proteomes" id="UP001183414">
    <property type="component" value="Unassembled WGS sequence"/>
</dbReference>
<sequence length="279" mass="30127">METPDAQEARDVPDWDPAQYARYADHRTRPLRDLLARVPDPPPRRADAPRVADLGCGPGAPTALLAERWPAAHITGYDSSPAMLARAAAYAGPTAGGGTLGFVHADLADWRPTQPHDVLFSNAALQWWPGHPEALPAYVDALVPGGTLAFQVPGNFDAPSHVLLHELRNTPRWRDRLGAPARTDAVLQPAAYAAALAPLGCEVDAWETTYVQILHGEDAVLEWTKGTALRPVLGGLADDPQARDAFLAEYAAALRAAYPPTPHGTLFPFRRVFVVAVRR</sequence>
<dbReference type="InterPro" id="IPR023149">
    <property type="entry name" value="Trans_acon_MeTrfase_C"/>
</dbReference>
<evidence type="ECO:0000256" key="3">
    <source>
        <dbReference type="ARBA" id="ARBA00022679"/>
    </source>
</evidence>
<evidence type="ECO:0000256" key="6">
    <source>
        <dbReference type="SAM" id="MobiDB-lite"/>
    </source>
</evidence>
<dbReference type="PANTHER" id="PTHR43861">
    <property type="entry name" value="TRANS-ACONITATE 2-METHYLTRANSFERASE-RELATED"/>
    <property type="match status" value="1"/>
</dbReference>
<dbReference type="EMBL" id="JAVREQ010000041">
    <property type="protein sequence ID" value="MDT0382534.1"/>
    <property type="molecule type" value="Genomic_DNA"/>
</dbReference>
<evidence type="ECO:0000313" key="8">
    <source>
        <dbReference type="EMBL" id="MDT0382534.1"/>
    </source>
</evidence>
<accession>A0ABU2P0K4</accession>
<dbReference type="InterPro" id="IPR041698">
    <property type="entry name" value="Methyltransf_25"/>
</dbReference>
<comment type="subcellular location">
    <subcellularLocation>
        <location evidence="5">Cytoplasm</location>
    </subcellularLocation>
</comment>
<feature type="region of interest" description="Disordered" evidence="6">
    <location>
        <begin position="1"/>
        <end position="27"/>
    </location>
</feature>
<keyword evidence="2 5" id="KW-0489">Methyltransferase</keyword>
<dbReference type="Gene3D" id="3.40.50.150">
    <property type="entry name" value="Vaccinia Virus protein VP39"/>
    <property type="match status" value="1"/>
</dbReference>
<keyword evidence="1 5" id="KW-0963">Cytoplasm</keyword>
<feature type="region of interest" description="Disordered" evidence="6">
    <location>
        <begin position="35"/>
        <end position="54"/>
    </location>
</feature>
<comment type="caution">
    <text evidence="8">The sequence shown here is derived from an EMBL/GenBank/DDBJ whole genome shotgun (WGS) entry which is preliminary data.</text>
</comment>
<dbReference type="NCBIfam" id="NF010703">
    <property type="entry name" value="PRK14103.1"/>
    <property type="match status" value="1"/>
</dbReference>
<feature type="domain" description="Methyltransferase" evidence="7">
    <location>
        <begin position="51"/>
        <end position="146"/>
    </location>
</feature>
<comment type="catalytic activity">
    <reaction evidence="5">
        <text>trans-aconitate + S-adenosyl-L-methionine = (E)-3-(methoxycarbonyl)pent-2-enedioate + S-adenosyl-L-homocysteine</text>
        <dbReference type="Rhea" id="RHEA:14969"/>
        <dbReference type="ChEBI" id="CHEBI:15708"/>
        <dbReference type="ChEBI" id="CHEBI:57470"/>
        <dbReference type="ChEBI" id="CHEBI:57856"/>
        <dbReference type="ChEBI" id="CHEBI:59789"/>
        <dbReference type="EC" id="2.1.1.144"/>
    </reaction>
</comment>
<proteinExistence type="inferred from homology"/>
<keyword evidence="4 5" id="KW-0949">S-adenosyl-L-methionine</keyword>
<evidence type="ECO:0000313" key="9">
    <source>
        <dbReference type="Proteomes" id="UP001183414"/>
    </source>
</evidence>
<dbReference type="Gene3D" id="1.10.150.290">
    <property type="entry name" value="S-adenosyl-L-methionine-dependent methyltransferases"/>
    <property type="match status" value="1"/>
</dbReference>
<comment type="function">
    <text evidence="5">Catalyzes the S-adenosylmethionine monomethyl esterification of trans-aconitate.</text>
</comment>
<dbReference type="GO" id="GO:0032259">
    <property type="term" value="P:methylation"/>
    <property type="evidence" value="ECO:0007669"/>
    <property type="project" value="UniProtKB-KW"/>
</dbReference>
<dbReference type="CDD" id="cd02440">
    <property type="entry name" value="AdoMet_MTases"/>
    <property type="match status" value="1"/>
</dbReference>
<evidence type="ECO:0000256" key="2">
    <source>
        <dbReference type="ARBA" id="ARBA00022603"/>
    </source>
</evidence>
<reference evidence="9" key="1">
    <citation type="submission" date="2023-07" db="EMBL/GenBank/DDBJ databases">
        <title>30 novel species of actinomycetes from the DSMZ collection.</title>
        <authorList>
            <person name="Nouioui I."/>
        </authorList>
    </citation>
    <scope>NUCLEOTIDE SEQUENCE [LARGE SCALE GENOMIC DNA]</scope>
    <source>
        <strain evidence="9">DSM 42041</strain>
    </source>
</reference>
<dbReference type="InterPro" id="IPR023506">
    <property type="entry name" value="Trans-aconitate_MeTrfase"/>
</dbReference>
<dbReference type="GO" id="GO:0030798">
    <property type="term" value="F:trans-aconitate 2-methyltransferase activity"/>
    <property type="evidence" value="ECO:0007669"/>
    <property type="project" value="UniProtKB-EC"/>
</dbReference>
<name>A0ABU2P0K4_9ACTN</name>
<dbReference type="PANTHER" id="PTHR43861:SF1">
    <property type="entry name" value="TRANS-ACONITATE 2-METHYLTRANSFERASE"/>
    <property type="match status" value="1"/>
</dbReference>
<evidence type="ECO:0000256" key="5">
    <source>
        <dbReference type="HAMAP-Rule" id="MF_00560"/>
    </source>
</evidence>
<comment type="similarity">
    <text evidence="5">Belongs to the methyltransferase superfamily. Tam family.</text>
</comment>
<protein>
    <recommendedName>
        <fullName evidence="5">Trans-aconitate 2-methyltransferase</fullName>
        <ecNumber evidence="5">2.1.1.144</ecNumber>
    </recommendedName>
</protein>
<dbReference type="EC" id="2.1.1.144" evidence="5"/>
<gene>
    <name evidence="5" type="primary">tam</name>
    <name evidence="8" type="ORF">RM572_27630</name>
</gene>
<evidence type="ECO:0000259" key="7">
    <source>
        <dbReference type="Pfam" id="PF13649"/>
    </source>
</evidence>
<dbReference type="HAMAP" id="MF_00560">
    <property type="entry name" value="Tran_acon_Me_trans"/>
    <property type="match status" value="1"/>
</dbReference>
<dbReference type="Pfam" id="PF13649">
    <property type="entry name" value="Methyltransf_25"/>
    <property type="match status" value="1"/>
</dbReference>
<evidence type="ECO:0000256" key="1">
    <source>
        <dbReference type="ARBA" id="ARBA00022490"/>
    </source>
</evidence>
<dbReference type="InterPro" id="IPR029063">
    <property type="entry name" value="SAM-dependent_MTases_sf"/>
</dbReference>
<dbReference type="SUPFAM" id="SSF53335">
    <property type="entry name" value="S-adenosyl-L-methionine-dependent methyltransferases"/>
    <property type="match status" value="1"/>
</dbReference>
<keyword evidence="3 5" id="KW-0808">Transferase</keyword>
<evidence type="ECO:0000256" key="4">
    <source>
        <dbReference type="ARBA" id="ARBA00022691"/>
    </source>
</evidence>
<dbReference type="RefSeq" id="WP_311676113.1">
    <property type="nucleotide sequence ID" value="NZ_JAVREQ010000041.1"/>
</dbReference>
<organism evidence="8 9">
    <name type="scientific">Streptomyces hazeniae</name>
    <dbReference type="NCBI Taxonomy" id="3075538"/>
    <lineage>
        <taxon>Bacteria</taxon>
        <taxon>Bacillati</taxon>
        <taxon>Actinomycetota</taxon>
        <taxon>Actinomycetes</taxon>
        <taxon>Kitasatosporales</taxon>
        <taxon>Streptomycetaceae</taxon>
        <taxon>Streptomyces</taxon>
    </lineage>
</organism>
<keyword evidence="9" id="KW-1185">Reference proteome</keyword>